<dbReference type="EMBL" id="CP051677">
    <property type="protein sequence ID" value="QJD78083.1"/>
    <property type="molecule type" value="Genomic_DNA"/>
</dbReference>
<sequence length="71" mass="8122">MTVVAVKFEDTVFQDLEEASTTADLSSEEMISRIVKNYLHIEKMNKIRRELKGSAETAGFFSEDDIYNEIS</sequence>
<dbReference type="AlphaFoldDB" id="A0A7L5DLL9"/>
<protein>
    <recommendedName>
        <fullName evidence="3">CopG family transcriptional regulator</fullName>
    </recommendedName>
</protein>
<evidence type="ECO:0000313" key="1">
    <source>
        <dbReference type="EMBL" id="QJD78083.1"/>
    </source>
</evidence>
<dbReference type="Proteomes" id="UP000501128">
    <property type="component" value="Chromosome"/>
</dbReference>
<reference evidence="1 2" key="1">
    <citation type="submission" date="2020-04" db="EMBL/GenBank/DDBJ databases">
        <title>Genome sequencing of novel species.</title>
        <authorList>
            <person name="Heo J."/>
            <person name="Kim S.-J."/>
            <person name="Kim J.-S."/>
            <person name="Hong S.-B."/>
            <person name="Kwon S.-W."/>
        </authorList>
    </citation>
    <scope>NUCLEOTIDE SEQUENCE [LARGE SCALE GENOMIC DNA]</scope>
    <source>
        <strain evidence="1 2">CJU-R4</strain>
    </source>
</reference>
<dbReference type="KEGG" id="srho:HH216_06365"/>
<gene>
    <name evidence="1" type="ORF">HH216_06365</name>
</gene>
<organism evidence="1 2">
    <name type="scientific">Spirosoma rhododendri</name>
    <dbReference type="NCBI Taxonomy" id="2728024"/>
    <lineage>
        <taxon>Bacteria</taxon>
        <taxon>Pseudomonadati</taxon>
        <taxon>Bacteroidota</taxon>
        <taxon>Cytophagia</taxon>
        <taxon>Cytophagales</taxon>
        <taxon>Cytophagaceae</taxon>
        <taxon>Spirosoma</taxon>
    </lineage>
</organism>
<evidence type="ECO:0008006" key="3">
    <source>
        <dbReference type="Google" id="ProtNLM"/>
    </source>
</evidence>
<name>A0A7L5DLL9_9BACT</name>
<dbReference type="RefSeq" id="WP_169550027.1">
    <property type="nucleotide sequence ID" value="NZ_CP051677.1"/>
</dbReference>
<accession>A0A7L5DLL9</accession>
<keyword evidence="2" id="KW-1185">Reference proteome</keyword>
<evidence type="ECO:0000313" key="2">
    <source>
        <dbReference type="Proteomes" id="UP000501128"/>
    </source>
</evidence>
<proteinExistence type="predicted"/>